<evidence type="ECO:0000313" key="4">
    <source>
        <dbReference type="EMBL" id="TXN31843.1"/>
    </source>
</evidence>
<feature type="domain" description="Peptidase S9 prolyl oligopeptidase catalytic" evidence="3">
    <location>
        <begin position="455"/>
        <end position="659"/>
    </location>
</feature>
<reference evidence="4 5" key="1">
    <citation type="submission" date="2019-08" db="EMBL/GenBank/DDBJ databases">
        <title>Bacterial whole genome sequence for Glaciihabitans sp. CHu50b-6-2.</title>
        <authorList>
            <person name="Jin L."/>
        </authorList>
    </citation>
    <scope>NUCLEOTIDE SEQUENCE [LARGE SCALE GENOMIC DNA]</scope>
    <source>
        <strain evidence="4 5">CHu50b-6-2</strain>
    </source>
</reference>
<dbReference type="SUPFAM" id="SSF53474">
    <property type="entry name" value="alpha/beta-Hydrolases"/>
    <property type="match status" value="1"/>
</dbReference>
<dbReference type="Gene3D" id="3.40.50.1820">
    <property type="entry name" value="alpha/beta hydrolase"/>
    <property type="match status" value="1"/>
</dbReference>
<dbReference type="Pfam" id="PF07676">
    <property type="entry name" value="PD40"/>
    <property type="match status" value="2"/>
</dbReference>
<dbReference type="InterPro" id="IPR029058">
    <property type="entry name" value="AB_hydrolase_fold"/>
</dbReference>
<accession>A0A5C8UT96</accession>
<name>A0A5C8UT96_9MICO</name>
<proteinExistence type="predicted"/>
<evidence type="ECO:0000256" key="1">
    <source>
        <dbReference type="ARBA" id="ARBA00022801"/>
    </source>
</evidence>
<dbReference type="InterPro" id="IPR011659">
    <property type="entry name" value="WD40"/>
</dbReference>
<keyword evidence="2" id="KW-0645">Protease</keyword>
<organism evidence="4 5">
    <name type="scientific">Lacisediminihabitans profunda</name>
    <dbReference type="NCBI Taxonomy" id="2594790"/>
    <lineage>
        <taxon>Bacteria</taxon>
        <taxon>Bacillati</taxon>
        <taxon>Actinomycetota</taxon>
        <taxon>Actinomycetes</taxon>
        <taxon>Micrococcales</taxon>
        <taxon>Microbacteriaceae</taxon>
        <taxon>Lacisediminihabitans</taxon>
    </lineage>
</organism>
<dbReference type="InterPro" id="IPR001375">
    <property type="entry name" value="Peptidase_S9_cat"/>
</dbReference>
<dbReference type="GO" id="GO:0006508">
    <property type="term" value="P:proteolysis"/>
    <property type="evidence" value="ECO:0007669"/>
    <property type="project" value="InterPro"/>
</dbReference>
<evidence type="ECO:0000256" key="2">
    <source>
        <dbReference type="ARBA" id="ARBA00022825"/>
    </source>
</evidence>
<comment type="caution">
    <text evidence="4">The sequence shown here is derived from an EMBL/GenBank/DDBJ whole genome shotgun (WGS) entry which is preliminary data.</text>
</comment>
<dbReference type="PANTHER" id="PTHR42776">
    <property type="entry name" value="SERINE PEPTIDASE S9 FAMILY MEMBER"/>
    <property type="match status" value="1"/>
</dbReference>
<keyword evidence="1" id="KW-0378">Hydrolase</keyword>
<evidence type="ECO:0000259" key="3">
    <source>
        <dbReference type="Pfam" id="PF00326"/>
    </source>
</evidence>
<keyword evidence="5" id="KW-1185">Reference proteome</keyword>
<dbReference type="Gene3D" id="2.120.10.30">
    <property type="entry name" value="TolB, C-terminal domain"/>
    <property type="match status" value="2"/>
</dbReference>
<dbReference type="InterPro" id="IPR011042">
    <property type="entry name" value="6-blade_b-propeller_TolB-like"/>
</dbReference>
<dbReference type="PANTHER" id="PTHR42776:SF27">
    <property type="entry name" value="DIPEPTIDYL PEPTIDASE FAMILY MEMBER 6"/>
    <property type="match status" value="1"/>
</dbReference>
<evidence type="ECO:0000313" key="5">
    <source>
        <dbReference type="Proteomes" id="UP000321379"/>
    </source>
</evidence>
<protein>
    <submittedName>
        <fullName evidence="4">S9 family peptidase</fullName>
    </submittedName>
</protein>
<dbReference type="Pfam" id="PF00326">
    <property type="entry name" value="Peptidase_S9"/>
    <property type="match status" value="1"/>
</dbReference>
<dbReference type="AlphaFoldDB" id="A0A5C8UT96"/>
<keyword evidence="2" id="KW-0720">Serine protease</keyword>
<gene>
    <name evidence="4" type="ORF">FVP33_02625</name>
</gene>
<dbReference type="EMBL" id="VRMG01000004">
    <property type="protein sequence ID" value="TXN31843.1"/>
    <property type="molecule type" value="Genomic_DNA"/>
</dbReference>
<dbReference type="RefSeq" id="WP_147782093.1">
    <property type="nucleotide sequence ID" value="NZ_VRMG01000004.1"/>
</dbReference>
<sequence>MKATDLPLLSSVSRPTVHPDGSRAVIAVSRPDLAADRYVGQLWSVPFDGGAPRRASRGLNDSSPRFSPDGAQLAFLRVVGDAPAQVFVMDAAGGEPVQVTDQPLGVAGYQWSPDSACLAFVSRVPEAGRYGTVKLLGPSAEPARRITTLKFRSNGVGYTIDRRSQVFLVPVPAPAGEPDYPAAPSVAQPSPEAPAAAPKARQLTSGDFEHGAIAFSPDGSRLAVVSAWHANRDLDLVSEIFAIALDTDAPGDPVRISPEGANLDVRSLAFAADGSLYFLAGELGESGRDFIGRPVSLYLLDPSGTARRLTDETLDLGEAGTEITVAGDSALVRLRTRGRVHLLEVERDGTSTLLTSGDLEITGHDAVGERTLVSFRGPATQGDLGLVAGGELAAITDFSSGLRETGVIGAHEITVPARDGYPVHGWVLKPAGEGPHPVLLTIHGGPFAQYESSFLDESQVYADAGYAVVLCNPRGSAGYGEEHGRAIRQQMGTLDYTDVIDFLDGAIARTPGLDPDRVGIMGGSYGGYLTAWTIAHDHRFAAAIVERGYLDPEQFIGTSDIGSFFSDEYTGLDPDRIRAQSPQAVVRQVTTPTLVIHSADDLRCPLPQGERYYAELARNGVEAELLVFPGENHELSRSGRPRHRLQRFEAILDWWAKHLPSTANPRNQTGPPE</sequence>
<dbReference type="Proteomes" id="UP000321379">
    <property type="component" value="Unassembled WGS sequence"/>
</dbReference>
<dbReference type="GO" id="GO:0004252">
    <property type="term" value="F:serine-type endopeptidase activity"/>
    <property type="evidence" value="ECO:0007669"/>
    <property type="project" value="TreeGrafter"/>
</dbReference>
<dbReference type="SUPFAM" id="SSF82171">
    <property type="entry name" value="DPP6 N-terminal domain-like"/>
    <property type="match status" value="1"/>
</dbReference>